<evidence type="ECO:0000313" key="3">
    <source>
        <dbReference type="EMBL" id="XCD06691.1"/>
    </source>
</evidence>
<accession>A0AAU8B228</accession>
<dbReference type="EMBL" id="PP511692">
    <property type="protein sequence ID" value="XCD06621.1"/>
    <property type="molecule type" value="Genomic_DNA"/>
</dbReference>
<sequence>MAKSFRLTDDEEKALYSVNLSVNRELIKIGKAPMTDSKILHIILEQTLKNGEVEVTRNGEIRVLSQSEC</sequence>
<protein>
    <submittedName>
        <fullName evidence="1">Uncharacterized protein</fullName>
    </submittedName>
</protein>
<evidence type="ECO:0000313" key="2">
    <source>
        <dbReference type="EMBL" id="XCD06621.1"/>
    </source>
</evidence>
<proteinExistence type="predicted"/>
<evidence type="ECO:0000313" key="1">
    <source>
        <dbReference type="EMBL" id="XCD05921.1"/>
    </source>
</evidence>
<reference evidence="1" key="1">
    <citation type="submission" date="2024-03" db="EMBL/GenBank/DDBJ databases">
        <title>Diverse circular DNA viruses in blood, oral, and fecal samples of captive lemurs.</title>
        <authorList>
            <person name="Paietta E.N."/>
            <person name="Kraberger S."/>
            <person name="Lund M.C."/>
            <person name="Custer J.M."/>
            <person name="Vargas K.M."/>
            <person name="Ehmke E.E."/>
            <person name="Yoder A.D."/>
            <person name="Varsani A."/>
        </authorList>
    </citation>
    <scope>NUCLEOTIDE SEQUENCE</scope>
    <source>
        <strain evidence="1">Duke_24SS_13</strain>
        <strain evidence="2">Duke_25SF_104</strain>
        <strain evidence="3">Duke_25SS_57</strain>
    </source>
</reference>
<organism evidence="1">
    <name type="scientific">Dulem virus 62</name>
    <dbReference type="NCBI Taxonomy" id="3145773"/>
    <lineage>
        <taxon>Viruses</taxon>
        <taxon>Monodnaviria</taxon>
        <taxon>Loebvirae</taxon>
        <taxon>Hofneiviricota</taxon>
        <taxon>Faserviricetes</taxon>
        <taxon>Tubulavirales</taxon>
        <taxon>Inoviridae</taxon>
        <taxon>Inovirus</taxon>
    </lineage>
</organism>
<dbReference type="EMBL" id="PP511609">
    <property type="protein sequence ID" value="XCD05921.1"/>
    <property type="molecule type" value="Genomic_DNA"/>
</dbReference>
<dbReference type="EMBL" id="PP511701">
    <property type="protein sequence ID" value="XCD06691.1"/>
    <property type="molecule type" value="Genomic_DNA"/>
</dbReference>
<name>A0AAU8B228_9VIRU</name>